<protein>
    <submittedName>
        <fullName evidence="1">Membrane fusion protein, cobalt-zinc-cadmium efflux system</fullName>
    </submittedName>
</protein>
<dbReference type="EMBL" id="FPBZ01000005">
    <property type="protein sequence ID" value="SFU50588.1"/>
    <property type="molecule type" value="Genomic_DNA"/>
</dbReference>
<dbReference type="Gene3D" id="2.40.420.20">
    <property type="match status" value="1"/>
</dbReference>
<evidence type="ECO:0000313" key="2">
    <source>
        <dbReference type="Proteomes" id="UP000182649"/>
    </source>
</evidence>
<name>A0A1I7GQ69_9PROT</name>
<dbReference type="Proteomes" id="UP000182649">
    <property type="component" value="Unassembled WGS sequence"/>
</dbReference>
<sequence>MFARLPVLSNIDDLSIVVPLDALFVEDESDWVYVNAGDYHYQLRPVKVGLRLKAPGHPFLPEAG</sequence>
<evidence type="ECO:0000313" key="1">
    <source>
        <dbReference type="EMBL" id="SFU50588.1"/>
    </source>
</evidence>
<reference evidence="1 2" key="1">
    <citation type="submission" date="2016-10" db="EMBL/GenBank/DDBJ databases">
        <authorList>
            <person name="de Groot N.N."/>
        </authorList>
    </citation>
    <scope>NUCLEOTIDE SEQUENCE [LARGE SCALE GENOMIC DNA]</scope>
    <source>
        <strain evidence="1 2">Nl14</strain>
    </source>
</reference>
<dbReference type="AlphaFoldDB" id="A0A1I7GQ69"/>
<dbReference type="RefSeq" id="WP_256210382.1">
    <property type="nucleotide sequence ID" value="NZ_FPBZ01000005.1"/>
</dbReference>
<proteinExistence type="predicted"/>
<organism evidence="1 2">
    <name type="scientific">Nitrosospira multiformis</name>
    <dbReference type="NCBI Taxonomy" id="1231"/>
    <lineage>
        <taxon>Bacteria</taxon>
        <taxon>Pseudomonadati</taxon>
        <taxon>Pseudomonadota</taxon>
        <taxon>Betaproteobacteria</taxon>
        <taxon>Nitrosomonadales</taxon>
        <taxon>Nitrosomonadaceae</taxon>
        <taxon>Nitrosospira</taxon>
    </lineage>
</organism>
<accession>A0A1I7GQ69</accession>
<gene>
    <name evidence="1" type="ORF">SAMN05216417_105167</name>
</gene>